<evidence type="ECO:0000313" key="1">
    <source>
        <dbReference type="EMBL" id="SHD76762.1"/>
    </source>
</evidence>
<proteinExistence type="predicted"/>
<reference evidence="1 2" key="1">
    <citation type="submission" date="2016-11" db="EMBL/GenBank/DDBJ databases">
        <authorList>
            <person name="Manzoor S."/>
        </authorList>
    </citation>
    <scope>NUCLEOTIDE SEQUENCE [LARGE SCALE GENOMIC DNA]</scope>
    <source>
        <strain evidence="1">Clostridium ultunense strain Esp</strain>
    </source>
</reference>
<name>M1ZA69_9FIRM</name>
<dbReference type="Pfam" id="PF14066">
    <property type="entry name" value="DUF4256"/>
    <property type="match status" value="1"/>
</dbReference>
<evidence type="ECO:0008006" key="3">
    <source>
        <dbReference type="Google" id="ProtNLM"/>
    </source>
</evidence>
<dbReference type="Proteomes" id="UP000245423">
    <property type="component" value="Chromosome 1"/>
</dbReference>
<organism evidence="1 2">
    <name type="scientific">[Clostridium] ultunense Esp</name>
    <dbReference type="NCBI Taxonomy" id="1288971"/>
    <lineage>
        <taxon>Bacteria</taxon>
        <taxon>Bacillati</taxon>
        <taxon>Bacillota</taxon>
        <taxon>Tissierellia</taxon>
        <taxon>Tissierellales</taxon>
        <taxon>Tepidimicrobiaceae</taxon>
        <taxon>Schnuerera</taxon>
    </lineage>
</organism>
<gene>
    <name evidence="1" type="ORF">CUESP1_1391</name>
</gene>
<dbReference type="InterPro" id="IPR025352">
    <property type="entry name" value="DUF4256"/>
</dbReference>
<dbReference type="HOGENOM" id="CLU_2536780_0_0_9"/>
<dbReference type="RefSeq" id="WP_005584449.1">
    <property type="nucleotide sequence ID" value="NZ_LT669839.1"/>
</dbReference>
<evidence type="ECO:0000313" key="2">
    <source>
        <dbReference type="Proteomes" id="UP000245423"/>
    </source>
</evidence>
<keyword evidence="2" id="KW-1185">Reference proteome</keyword>
<dbReference type="AlphaFoldDB" id="M1ZA69"/>
<sequence>MIKKNKTSNKKELSPEEREELLRTLKTRFEKKMNYHKDLEWTKVQAKLEANIGKLWSLNEMEKTGGEPDVVGYDKITDEYIFL</sequence>
<protein>
    <recommendedName>
        <fullName evidence="3">DUF4256 domain-containing protein</fullName>
    </recommendedName>
</protein>
<dbReference type="EMBL" id="LT669839">
    <property type="protein sequence ID" value="SHD76762.1"/>
    <property type="molecule type" value="Genomic_DNA"/>
</dbReference>
<accession>M1ZA69</accession>